<evidence type="ECO:0000313" key="4">
    <source>
        <dbReference type="Proteomes" id="UP001140513"/>
    </source>
</evidence>
<dbReference type="InterPro" id="IPR006569">
    <property type="entry name" value="CID_dom"/>
</dbReference>
<proteinExistence type="predicted"/>
<feature type="domain" description="CID" evidence="2">
    <location>
        <begin position="4"/>
        <end position="142"/>
    </location>
</feature>
<evidence type="ECO:0000256" key="1">
    <source>
        <dbReference type="SAM" id="MobiDB-lite"/>
    </source>
</evidence>
<dbReference type="Pfam" id="PF04818">
    <property type="entry name" value="CID"/>
    <property type="match status" value="1"/>
</dbReference>
<protein>
    <submittedName>
        <fullName evidence="3">mRNA 3' end processing factor</fullName>
    </submittedName>
</protein>
<dbReference type="SUPFAM" id="SSF48464">
    <property type="entry name" value="ENTH/VHS domain"/>
    <property type="match status" value="1"/>
</dbReference>
<dbReference type="InterPro" id="IPR047415">
    <property type="entry name" value="Pcf11_CID"/>
</dbReference>
<comment type="caution">
    <text evidence="3">The sequence shown here is derived from an EMBL/GenBank/DDBJ whole genome shotgun (WGS) entry which is preliminary data.</text>
</comment>
<sequence length="708" mass="76505">MSSISDEVAADFKDALQDLKVNSRPEISNLTLIAKENTEHAQAISTVLENHIRTARPEWRLPSLYVLDSIVKNIGTPYTVYLGRGLYKTFMEAYSKVDQPTRKAMEGLLRTWKQPVPESMDSRPVFPPEMTSDIENALNKMRSVQAQMQSQRQVHALPARPAMAAAWRDTPTPPQNGAHFGAPPDPRARQVPGQQQYGQFPQPTPTPDQFVQPQPFPQPMGSVDLNELKEEVGKLIASAQQAFACNLADTSLQQRLNALLALKKMLDTQTLPPQSLEAVRNQLRAIAPLPAPTPVQMSAFVPPASVPPTVSIPQQPATPTFQPPASAPPVNLAQMLAHFRPGAPAVTNPSPAPAPATPNLADLIARLSTPPQTSSTPNAVPFYPPPFPAPTAMSTPVPAPAPAPAPAPPAAPAPANLAQLLASFNKPSAATPAAPTPPPFNPALPAAIPSLSQLLSQSAGAPVAPPPNNASWLLNALNGLPNAGTPSNATPLASEPMTRQSSAPVNVLNEVELTTASMKQPRLHLISRLYDAKPNICTTCGRRFEATAQGREKKARHMDWHFKMKDPDAAKRGIHRSWYFTEKFKEWIEYREVDETAPDDSTNGHSGAAGRVKKQAKDRYVLVPQDVTLAHAPCPICQENFEPQWSKDANDFVWMDAIKVGGKIYHATCWEEYSKGAGIAMPSTPDSVLGKRTAETGTPASGKKLRAY</sequence>
<dbReference type="GeneID" id="80912801"/>
<dbReference type="RefSeq" id="XP_056067287.1">
    <property type="nucleotide sequence ID" value="XM_056218022.1"/>
</dbReference>
<dbReference type="GO" id="GO:0003729">
    <property type="term" value="F:mRNA binding"/>
    <property type="evidence" value="ECO:0007669"/>
    <property type="project" value="InterPro"/>
</dbReference>
<dbReference type="CDD" id="cd16982">
    <property type="entry name" value="CID_Pcf11"/>
    <property type="match status" value="1"/>
</dbReference>
<reference evidence="3" key="1">
    <citation type="submission" date="2022-10" db="EMBL/GenBank/DDBJ databases">
        <title>Tapping the CABI collections for fungal endophytes: first genome assemblies for Collariella, Neodidymelliopsis, Ascochyta clinopodiicola, Didymella pomorum, Didymosphaeria variabile, Neocosmospora piperis and Neocucurbitaria cava.</title>
        <authorList>
            <person name="Hill R."/>
        </authorList>
    </citation>
    <scope>NUCLEOTIDE SEQUENCE</scope>
    <source>
        <strain evidence="3">IMI 356815</strain>
    </source>
</reference>
<dbReference type="GO" id="GO:0005849">
    <property type="term" value="C:mRNA cleavage factor complex"/>
    <property type="evidence" value="ECO:0007669"/>
    <property type="project" value="TreeGrafter"/>
</dbReference>
<dbReference type="GO" id="GO:0031124">
    <property type="term" value="P:mRNA 3'-end processing"/>
    <property type="evidence" value="ECO:0007669"/>
    <property type="project" value="InterPro"/>
</dbReference>
<evidence type="ECO:0000313" key="3">
    <source>
        <dbReference type="EMBL" id="KAJ4347899.1"/>
    </source>
</evidence>
<gene>
    <name evidence="3" type="primary">PCF11</name>
    <name evidence="3" type="ORF">N0V89_009271</name>
</gene>
<dbReference type="PANTHER" id="PTHR15921:SF3">
    <property type="entry name" value="PRE-MRNA CLEAVAGE COMPLEX 2 PROTEIN PCF11"/>
    <property type="match status" value="1"/>
</dbReference>
<organism evidence="3 4">
    <name type="scientific">Didymosphaeria variabile</name>
    <dbReference type="NCBI Taxonomy" id="1932322"/>
    <lineage>
        <taxon>Eukaryota</taxon>
        <taxon>Fungi</taxon>
        <taxon>Dikarya</taxon>
        <taxon>Ascomycota</taxon>
        <taxon>Pezizomycotina</taxon>
        <taxon>Dothideomycetes</taxon>
        <taxon>Pleosporomycetidae</taxon>
        <taxon>Pleosporales</taxon>
        <taxon>Massarineae</taxon>
        <taxon>Didymosphaeriaceae</taxon>
        <taxon>Didymosphaeria</taxon>
    </lineage>
</organism>
<dbReference type="GO" id="GO:0000993">
    <property type="term" value="F:RNA polymerase II complex binding"/>
    <property type="evidence" value="ECO:0007669"/>
    <property type="project" value="InterPro"/>
</dbReference>
<dbReference type="PANTHER" id="PTHR15921">
    <property type="entry name" value="PRE-MRNA CLEAVAGE COMPLEX II"/>
    <property type="match status" value="1"/>
</dbReference>
<evidence type="ECO:0000259" key="2">
    <source>
        <dbReference type="PROSITE" id="PS51391"/>
    </source>
</evidence>
<dbReference type="OrthoDB" id="343582at2759"/>
<accession>A0A9W8XE15</accession>
<dbReference type="GO" id="GO:0005737">
    <property type="term" value="C:cytoplasm"/>
    <property type="evidence" value="ECO:0007669"/>
    <property type="project" value="TreeGrafter"/>
</dbReference>
<dbReference type="Proteomes" id="UP001140513">
    <property type="component" value="Unassembled WGS sequence"/>
</dbReference>
<dbReference type="GO" id="GO:0006369">
    <property type="term" value="P:termination of RNA polymerase II transcription"/>
    <property type="evidence" value="ECO:0007669"/>
    <property type="project" value="InterPro"/>
</dbReference>
<dbReference type="InterPro" id="IPR008942">
    <property type="entry name" value="ENTH_VHS"/>
</dbReference>
<dbReference type="SMART" id="SM00582">
    <property type="entry name" value="RPR"/>
    <property type="match status" value="1"/>
</dbReference>
<keyword evidence="4" id="KW-1185">Reference proteome</keyword>
<dbReference type="InterPro" id="IPR045154">
    <property type="entry name" value="PCF11-like"/>
</dbReference>
<dbReference type="Pfam" id="PF21936">
    <property type="entry name" value="Pcf11_C"/>
    <property type="match status" value="1"/>
</dbReference>
<dbReference type="EMBL" id="JAPEUX010000007">
    <property type="protein sequence ID" value="KAJ4347899.1"/>
    <property type="molecule type" value="Genomic_DNA"/>
</dbReference>
<name>A0A9W8XE15_9PLEO</name>
<dbReference type="PROSITE" id="PS51391">
    <property type="entry name" value="CID"/>
    <property type="match status" value="1"/>
</dbReference>
<dbReference type="FunFam" id="1.25.40.90:FF:000016">
    <property type="entry name" value="mRNA cleavage factor complex component Pcf11"/>
    <property type="match status" value="1"/>
</dbReference>
<dbReference type="AlphaFoldDB" id="A0A9W8XE15"/>
<feature type="region of interest" description="Disordered" evidence="1">
    <location>
        <begin position="685"/>
        <end position="708"/>
    </location>
</feature>
<dbReference type="Gene3D" id="1.25.40.90">
    <property type="match status" value="1"/>
</dbReference>
<dbReference type="InterPro" id="IPR054127">
    <property type="entry name" value="Pcf11_C"/>
</dbReference>